<dbReference type="AlphaFoldDB" id="A0AAJ6YDV5"/>
<dbReference type="Pfam" id="PF14559">
    <property type="entry name" value="TPR_19"/>
    <property type="match status" value="1"/>
</dbReference>
<keyword evidence="1" id="KW-0677">Repeat</keyword>
<dbReference type="GO" id="GO:0061512">
    <property type="term" value="P:protein localization to cilium"/>
    <property type="evidence" value="ECO:0007669"/>
    <property type="project" value="TreeGrafter"/>
</dbReference>
<evidence type="ECO:0000256" key="5">
    <source>
        <dbReference type="SAM" id="MobiDB-lite"/>
    </source>
</evidence>
<evidence type="ECO:0000313" key="7">
    <source>
        <dbReference type="RefSeq" id="XP_011496250.1"/>
    </source>
</evidence>
<dbReference type="PANTHER" id="PTHR44186">
    <property type="match status" value="1"/>
</dbReference>
<evidence type="ECO:0000256" key="2">
    <source>
        <dbReference type="ARBA" id="ARBA00022803"/>
    </source>
</evidence>
<dbReference type="GeneID" id="105360924"/>
<organism evidence="6 7">
    <name type="scientific">Ceratosolen solmsi marchali</name>
    <dbReference type="NCBI Taxonomy" id="326594"/>
    <lineage>
        <taxon>Eukaryota</taxon>
        <taxon>Metazoa</taxon>
        <taxon>Ecdysozoa</taxon>
        <taxon>Arthropoda</taxon>
        <taxon>Hexapoda</taxon>
        <taxon>Insecta</taxon>
        <taxon>Pterygota</taxon>
        <taxon>Neoptera</taxon>
        <taxon>Endopterygota</taxon>
        <taxon>Hymenoptera</taxon>
        <taxon>Apocrita</taxon>
        <taxon>Proctotrupomorpha</taxon>
        <taxon>Chalcidoidea</taxon>
        <taxon>Agaonidae</taxon>
        <taxon>Agaoninae</taxon>
        <taxon>Ceratosolen</taxon>
    </lineage>
</organism>
<gene>
    <name evidence="7" type="primary">LOC105360924</name>
</gene>
<dbReference type="CTD" id="585"/>
<feature type="repeat" description="TPR" evidence="4">
    <location>
        <begin position="340"/>
        <end position="373"/>
    </location>
</feature>
<name>A0AAJ6YDV5_9HYME</name>
<dbReference type="PROSITE" id="PS50005">
    <property type="entry name" value="TPR"/>
    <property type="match status" value="2"/>
</dbReference>
<feature type="repeat" description="TPR" evidence="4">
    <location>
        <begin position="204"/>
        <end position="237"/>
    </location>
</feature>
<dbReference type="SMART" id="SM00028">
    <property type="entry name" value="TPR"/>
    <property type="match status" value="6"/>
</dbReference>
<dbReference type="KEGG" id="csol:105360924"/>
<evidence type="ECO:0000256" key="3">
    <source>
        <dbReference type="ARBA" id="ARBA00023778"/>
    </source>
</evidence>
<feature type="region of interest" description="Disordered" evidence="5">
    <location>
        <begin position="1"/>
        <end position="28"/>
    </location>
</feature>
<dbReference type="InterPro" id="IPR019734">
    <property type="entry name" value="TPR_rpt"/>
</dbReference>
<dbReference type="SUPFAM" id="SSF48452">
    <property type="entry name" value="TPR-like"/>
    <property type="match status" value="2"/>
</dbReference>
<comment type="similarity">
    <text evidence="3">Belongs to the BBS4 family.</text>
</comment>
<evidence type="ECO:0000256" key="1">
    <source>
        <dbReference type="ARBA" id="ARBA00022737"/>
    </source>
</evidence>
<keyword evidence="2 4" id="KW-0802">TPR repeat</keyword>
<dbReference type="Gene3D" id="1.25.40.10">
    <property type="entry name" value="Tetratricopeptide repeat domain"/>
    <property type="match status" value="2"/>
</dbReference>
<evidence type="ECO:0000313" key="6">
    <source>
        <dbReference type="Proteomes" id="UP000695007"/>
    </source>
</evidence>
<accession>A0AAJ6YDV5</accession>
<sequence length="447" mass="51033">MDNNILNNGKRNEQLSSNQSFRADKSNKKIPPVEEKNWILHRYYTRHEYEICKIIIEQELEKFAGLTEFPHYLKGLILRKEGRVQDSFNCFQNSYEVNPRNVNNFTQIAKSLFLLGDYKRAIEIFLQAKKMSDPSEWEINYFLGECYTRTNQLEDAETHLIHATKLTKNENPYIALVKLYVIKDRIIDAIDIYTNALVSIPESEEIATELGQLYLDVGDIKRAFQQFGTVLAQSPNYTKAMIPMAYIMQSNGEYDVAFSKYKITSQSMPESWTLWNNIGMCLYGKKKYVSAITCLKRAHYLNPLALAPACNLGLVFLTTGQVVSATIYLCGAVASGRTSSMAYLLLGLALKRLDDLDGAESSLEKAHSLAPQDPWVLINYAVVLDAQKKSKQARELLVVLNDVNTLIDLDLQIIRMTKQLTVKLQADDKLSRPLFTQEERSFNEDEV</sequence>
<dbReference type="Proteomes" id="UP000695007">
    <property type="component" value="Unplaced"/>
</dbReference>
<keyword evidence="6" id="KW-1185">Reference proteome</keyword>
<dbReference type="GO" id="GO:0036064">
    <property type="term" value="C:ciliary basal body"/>
    <property type="evidence" value="ECO:0007669"/>
    <property type="project" value="TreeGrafter"/>
</dbReference>
<dbReference type="PANTHER" id="PTHR44186:SF1">
    <property type="entry name" value="BARDET-BIEDL SYNDROME 4 PROTEIN"/>
    <property type="match status" value="1"/>
</dbReference>
<proteinExistence type="inferred from homology"/>
<dbReference type="GO" id="GO:0060271">
    <property type="term" value="P:cilium assembly"/>
    <property type="evidence" value="ECO:0007669"/>
    <property type="project" value="TreeGrafter"/>
</dbReference>
<reference evidence="7" key="1">
    <citation type="submission" date="2025-08" db="UniProtKB">
        <authorList>
            <consortium name="RefSeq"/>
        </authorList>
    </citation>
    <scope>IDENTIFICATION</scope>
</reference>
<feature type="compositionally biased region" description="Polar residues" evidence="5">
    <location>
        <begin position="1"/>
        <end position="21"/>
    </location>
</feature>
<dbReference type="Pfam" id="PF12895">
    <property type="entry name" value="ANAPC3"/>
    <property type="match status" value="1"/>
</dbReference>
<dbReference type="InterPro" id="IPR011990">
    <property type="entry name" value="TPR-like_helical_dom_sf"/>
</dbReference>
<dbReference type="RefSeq" id="XP_011496250.1">
    <property type="nucleotide sequence ID" value="XM_011497948.1"/>
</dbReference>
<protein>
    <submittedName>
        <fullName evidence="7">Bardet-Biedl syndrome 4 protein</fullName>
    </submittedName>
</protein>
<evidence type="ECO:0000256" key="4">
    <source>
        <dbReference type="PROSITE-ProRule" id="PRU00339"/>
    </source>
</evidence>